<organism evidence="7 8">
    <name type="scientific">Ceratina calcarata</name>
    <dbReference type="NCBI Taxonomy" id="156304"/>
    <lineage>
        <taxon>Eukaryota</taxon>
        <taxon>Metazoa</taxon>
        <taxon>Ecdysozoa</taxon>
        <taxon>Arthropoda</taxon>
        <taxon>Hexapoda</taxon>
        <taxon>Insecta</taxon>
        <taxon>Pterygota</taxon>
        <taxon>Neoptera</taxon>
        <taxon>Endopterygota</taxon>
        <taxon>Hymenoptera</taxon>
        <taxon>Apocrita</taxon>
        <taxon>Aculeata</taxon>
        <taxon>Apoidea</taxon>
        <taxon>Anthophila</taxon>
        <taxon>Apidae</taxon>
        <taxon>Ceratina</taxon>
        <taxon>Zadontomerus</taxon>
    </lineage>
</organism>
<dbReference type="Proteomes" id="UP000694925">
    <property type="component" value="Unplaced"/>
</dbReference>
<protein>
    <submittedName>
        <fullName evidence="8">THAP domain-containing protein 4-like</fullName>
    </submittedName>
</protein>
<evidence type="ECO:0000256" key="5">
    <source>
        <dbReference type="PROSITE-ProRule" id="PRU00309"/>
    </source>
</evidence>
<sequence>MCNCVKYYYFSIFNSNHFITCNILAMRYCEVEGCNNSSIRGFKMCHFPTSSNRRQKWIEFVGRAGWTPKKYSTLCEIHFDKNMWENEQIFGKKKLKLCAVPTIFLRPPAISPATVLNRVWNRSILRVNCNSSSVDAKSLLTQPLVSSPKMASSPRINTSQISIDNNSQQTLLMNADHSICDSNRIVDKAKPQNDPHDVHLKEINMLKKIVNGF</sequence>
<keyword evidence="2 5" id="KW-0863">Zinc-finger</keyword>
<evidence type="ECO:0000256" key="3">
    <source>
        <dbReference type="ARBA" id="ARBA00022833"/>
    </source>
</evidence>
<dbReference type="GO" id="GO:0008270">
    <property type="term" value="F:zinc ion binding"/>
    <property type="evidence" value="ECO:0007669"/>
    <property type="project" value="UniProtKB-KW"/>
</dbReference>
<reference evidence="8" key="1">
    <citation type="submission" date="2025-08" db="UniProtKB">
        <authorList>
            <consortium name="RefSeq"/>
        </authorList>
    </citation>
    <scope>IDENTIFICATION</scope>
    <source>
        <tissue evidence="8">Whole body</tissue>
    </source>
</reference>
<evidence type="ECO:0000256" key="2">
    <source>
        <dbReference type="ARBA" id="ARBA00022771"/>
    </source>
</evidence>
<dbReference type="InterPro" id="IPR026516">
    <property type="entry name" value="THAP1/10"/>
</dbReference>
<dbReference type="RefSeq" id="XP_017892606.1">
    <property type="nucleotide sequence ID" value="XM_018037117.2"/>
</dbReference>
<dbReference type="PROSITE" id="PS50950">
    <property type="entry name" value="ZF_THAP"/>
    <property type="match status" value="1"/>
</dbReference>
<keyword evidence="7" id="KW-1185">Reference proteome</keyword>
<keyword evidence="1" id="KW-0479">Metal-binding</keyword>
<evidence type="ECO:0000259" key="6">
    <source>
        <dbReference type="PROSITE" id="PS50950"/>
    </source>
</evidence>
<dbReference type="GeneID" id="108632482"/>
<dbReference type="PANTHER" id="PTHR46600:SF11">
    <property type="entry name" value="THAP DOMAIN-CONTAINING PROTEIN 10"/>
    <property type="match status" value="1"/>
</dbReference>
<accession>A0AAJ7JGW2</accession>
<dbReference type="GO" id="GO:0043565">
    <property type="term" value="F:sequence-specific DNA binding"/>
    <property type="evidence" value="ECO:0007669"/>
    <property type="project" value="InterPro"/>
</dbReference>
<dbReference type="InterPro" id="IPR006612">
    <property type="entry name" value="THAP_Znf"/>
</dbReference>
<feature type="domain" description="THAP-type" evidence="6">
    <location>
        <begin position="24"/>
        <end position="104"/>
    </location>
</feature>
<dbReference type="Gene3D" id="6.20.210.20">
    <property type="entry name" value="THAP domain"/>
    <property type="match status" value="1"/>
</dbReference>
<dbReference type="InterPro" id="IPR038441">
    <property type="entry name" value="THAP_Znf_sf"/>
</dbReference>
<dbReference type="PANTHER" id="PTHR46600">
    <property type="entry name" value="THAP DOMAIN-CONTAINING"/>
    <property type="match status" value="1"/>
</dbReference>
<keyword evidence="4 5" id="KW-0238">DNA-binding</keyword>
<dbReference type="Pfam" id="PF05485">
    <property type="entry name" value="THAP"/>
    <property type="match status" value="1"/>
</dbReference>
<evidence type="ECO:0000256" key="4">
    <source>
        <dbReference type="ARBA" id="ARBA00023125"/>
    </source>
</evidence>
<evidence type="ECO:0000313" key="7">
    <source>
        <dbReference type="Proteomes" id="UP000694925"/>
    </source>
</evidence>
<dbReference type="SUPFAM" id="SSF57716">
    <property type="entry name" value="Glucocorticoid receptor-like (DNA-binding domain)"/>
    <property type="match status" value="1"/>
</dbReference>
<evidence type="ECO:0000256" key="1">
    <source>
        <dbReference type="ARBA" id="ARBA00022723"/>
    </source>
</evidence>
<gene>
    <name evidence="8" type="primary">LOC108632482</name>
</gene>
<keyword evidence="3" id="KW-0862">Zinc</keyword>
<dbReference type="KEGG" id="ccal:108632482"/>
<dbReference type="SMART" id="SM00692">
    <property type="entry name" value="DM3"/>
    <property type="match status" value="1"/>
</dbReference>
<name>A0AAJ7JGW2_9HYME</name>
<evidence type="ECO:0000313" key="8">
    <source>
        <dbReference type="RefSeq" id="XP_017892606.1"/>
    </source>
</evidence>
<dbReference type="AlphaFoldDB" id="A0AAJ7JGW2"/>
<proteinExistence type="predicted"/>
<dbReference type="SMART" id="SM00980">
    <property type="entry name" value="THAP"/>
    <property type="match status" value="1"/>
</dbReference>